<dbReference type="KEGG" id="azc:AZC_2352"/>
<reference evidence="9 10" key="6">
    <citation type="journal article" date="2011" name="Appl. Environ. Microbiol.">
        <title>Involvement of the azorhizobial chromosome partition gene (parA) in the onset of bacteroid differentiation during Sesbania rostrata stem nodule development.</title>
        <authorList>
            <person name="Liu CT."/>
            <person name="Lee KB."/>
            <person name="Wang YS."/>
            <person name="Peng MH."/>
            <person name="Lee KT."/>
            <person name="Suzuki S."/>
            <person name="Suzuki T."/>
            <person name="Oyaizu H."/>
        </authorList>
    </citation>
    <scope>NUCLEOTIDE SEQUENCE [LARGE SCALE GENOMIC DNA]</scope>
    <source>
        <strain evidence="10">ATCC 43989 / DSM 5975 / JCM 20966 / LMG 6465 / NBRC 14845 / NCIMB 13405 / ORS 571</strain>
    </source>
</reference>
<evidence type="ECO:0000313" key="10">
    <source>
        <dbReference type="Proteomes" id="UP000000270"/>
    </source>
</evidence>
<feature type="transmembrane region" description="Helical" evidence="7">
    <location>
        <begin position="21"/>
        <end position="39"/>
    </location>
</feature>
<gene>
    <name evidence="9" type="ordered locus">AZC_2352</name>
</gene>
<dbReference type="CDD" id="cd06261">
    <property type="entry name" value="TM_PBP2"/>
    <property type="match status" value="1"/>
</dbReference>
<evidence type="ECO:0000256" key="6">
    <source>
        <dbReference type="ARBA" id="ARBA00023136"/>
    </source>
</evidence>
<dbReference type="Pfam" id="PF00528">
    <property type="entry name" value="BPD_transp_1"/>
    <property type="match status" value="1"/>
</dbReference>
<feature type="transmembrane region" description="Helical" evidence="7">
    <location>
        <begin position="229"/>
        <end position="247"/>
    </location>
</feature>
<dbReference type="GO" id="GO:0005886">
    <property type="term" value="C:plasma membrane"/>
    <property type="evidence" value="ECO:0007669"/>
    <property type="project" value="UniProtKB-SubCell"/>
</dbReference>
<feature type="transmembrane region" description="Helical" evidence="7">
    <location>
        <begin position="196"/>
        <end position="217"/>
    </location>
</feature>
<dbReference type="InterPro" id="IPR000515">
    <property type="entry name" value="MetI-like"/>
</dbReference>
<feature type="transmembrane region" description="Helical" evidence="7">
    <location>
        <begin position="105"/>
        <end position="127"/>
    </location>
</feature>
<dbReference type="STRING" id="438753.AZC_2352"/>
<dbReference type="Proteomes" id="UP000000270">
    <property type="component" value="Chromosome"/>
</dbReference>
<feature type="transmembrane region" description="Helical" evidence="7">
    <location>
        <begin position="133"/>
        <end position="152"/>
    </location>
</feature>
<dbReference type="InterPro" id="IPR035906">
    <property type="entry name" value="MetI-like_sf"/>
</dbReference>
<evidence type="ECO:0000259" key="8">
    <source>
        <dbReference type="PROSITE" id="PS50928"/>
    </source>
</evidence>
<dbReference type="PROSITE" id="PS50928">
    <property type="entry name" value="ABC_TM1"/>
    <property type="match status" value="1"/>
</dbReference>
<dbReference type="PANTHER" id="PTHR30151">
    <property type="entry name" value="ALKANE SULFONATE ABC TRANSPORTER-RELATED, MEMBRANE SUBUNIT"/>
    <property type="match status" value="1"/>
</dbReference>
<evidence type="ECO:0000256" key="4">
    <source>
        <dbReference type="ARBA" id="ARBA00022692"/>
    </source>
</evidence>
<dbReference type="GO" id="GO:0055085">
    <property type="term" value="P:transmembrane transport"/>
    <property type="evidence" value="ECO:0007669"/>
    <property type="project" value="InterPro"/>
</dbReference>
<organism evidence="9 10">
    <name type="scientific">Azorhizobium caulinodans (strain ATCC 43989 / DSM 5975 / JCM 20966 / LMG 6465 / NBRC 14845 / NCIMB 13405 / ORS 571)</name>
    <dbReference type="NCBI Taxonomy" id="438753"/>
    <lineage>
        <taxon>Bacteria</taxon>
        <taxon>Pseudomonadati</taxon>
        <taxon>Pseudomonadota</taxon>
        <taxon>Alphaproteobacteria</taxon>
        <taxon>Hyphomicrobiales</taxon>
        <taxon>Xanthobacteraceae</taxon>
        <taxon>Azorhizobium</taxon>
    </lineage>
</organism>
<comment type="subcellular location">
    <subcellularLocation>
        <location evidence="1 7">Cell membrane</location>
        <topology evidence="1 7">Multi-pass membrane protein</topology>
    </subcellularLocation>
</comment>
<evidence type="ECO:0000256" key="5">
    <source>
        <dbReference type="ARBA" id="ARBA00022989"/>
    </source>
</evidence>
<dbReference type="eggNOG" id="COG0600">
    <property type="taxonomic scope" value="Bacteria"/>
</dbReference>
<dbReference type="SUPFAM" id="SSF161098">
    <property type="entry name" value="MetI-like"/>
    <property type="match status" value="1"/>
</dbReference>
<evidence type="ECO:0000256" key="1">
    <source>
        <dbReference type="ARBA" id="ARBA00004651"/>
    </source>
</evidence>
<reference evidence="9 10" key="3">
    <citation type="journal article" date="2008" name="BMC Genomics">
        <title>The genome of the versatile nitrogen fixer Azorhizobium caulinodans ORS571.</title>
        <authorList>
            <person name="Lee KB."/>
            <person name="Backer P.D."/>
            <person name="Aono T."/>
            <person name="Liu CT."/>
            <person name="Suzuki S."/>
            <person name="Suzuki T."/>
            <person name="Kaneko T."/>
            <person name="Yamada M."/>
            <person name="Tabata S."/>
            <person name="Kupfer D.M."/>
            <person name="Najar F.Z."/>
            <person name="Wiley G.B."/>
            <person name="Roe B."/>
            <person name="Binnewies T.T."/>
            <person name="Ussery D.W."/>
            <person name="D'Haeze W."/>
            <person name="Herder J.D."/>
            <person name="Gevers D."/>
            <person name="Vereecke D."/>
            <person name="Holsters M."/>
            <person name="Oyaizu H."/>
        </authorList>
    </citation>
    <scope>NUCLEOTIDE SEQUENCE [LARGE SCALE GENOMIC DNA]</scope>
    <source>
        <strain evidence="10">ATCC 43989 / DSM 5975 / JCM 20966 / LMG 6465 / NBRC 14845 / NCIMB 13405 / ORS 571</strain>
    </source>
</reference>
<keyword evidence="2 7" id="KW-0813">Transport</keyword>
<dbReference type="AlphaFoldDB" id="A8I621"/>
<dbReference type="HOGENOM" id="CLU_046113_2_1_5"/>
<dbReference type="RefSeq" id="WP_012170879.1">
    <property type="nucleotide sequence ID" value="NC_009937.1"/>
</dbReference>
<reference evidence="9 10" key="5">
    <citation type="journal article" date="2010" name="Appl. Environ. Microbiol.">
        <title>phrR-like gene praR of Azorhizobium caulinodans ORS571 is essential for symbiosis with Sesbania rostrata and is involved in expression of reb genes.</title>
        <authorList>
            <person name="Akiba N."/>
            <person name="Aono T."/>
            <person name="Toyazaki H."/>
            <person name="Sato S."/>
            <person name="Oyaizu H."/>
        </authorList>
    </citation>
    <scope>NUCLEOTIDE SEQUENCE [LARGE SCALE GENOMIC DNA]</scope>
    <source>
        <strain evidence="10">ATCC 43989 / DSM 5975 / JCM 20966 / LMG 6465 / NBRC 14845 / NCIMB 13405 / ORS 571</strain>
    </source>
</reference>
<evidence type="ECO:0000256" key="7">
    <source>
        <dbReference type="RuleBase" id="RU363032"/>
    </source>
</evidence>
<dbReference type="EMBL" id="AP009384">
    <property type="protein sequence ID" value="BAF88350.1"/>
    <property type="molecule type" value="Genomic_DNA"/>
</dbReference>
<keyword evidence="5 7" id="KW-1133">Transmembrane helix</keyword>
<sequence length="269" mass="28791">MASRRPGLSAHAFFNSPSVKPVALLVVLIALWDVSVRLFKIPPYLIPAPWDVFMAFRTEGGMLLQEAIPTTIATVSGFALSALIGIPLAMMIAGSRTVEGYLYPLLVFSQSIPKVAIAPLFVVWFGFGMVPKVISAFLLGVFPVIVAGVQGFKSVEGDMRDLARAMKASKLQTFAMVSLPHAMPAIFAGLKVSVTLAVVGAVVGEFVGANSGLGFVLQRSIGNFELPTMFAALILLALIGVVLFWVVDVIERLCVPWHASQRQDVFATA</sequence>
<reference evidence="10" key="2">
    <citation type="submission" date="2007-04" db="EMBL/GenBank/DDBJ databases">
        <title>Complete genome sequence of the nitrogen-fixing bacterium Azorhizobium caulinodans ORS571.</title>
        <authorList>
            <person name="Lee K.B."/>
            <person name="Backer P.D."/>
            <person name="Aono T."/>
            <person name="Liu C.T."/>
            <person name="Suzuki S."/>
            <person name="Suzuki T."/>
            <person name="Kaneko T."/>
            <person name="Yamada M."/>
            <person name="Tabata S."/>
            <person name="Kupfer D.M."/>
            <person name="Najar F.Z."/>
            <person name="Wiley G.B."/>
            <person name="Roe B."/>
            <person name="Binnewies T."/>
            <person name="Ussery D."/>
            <person name="Vereecke D."/>
            <person name="Gevers D."/>
            <person name="Holsters M."/>
            <person name="Oyaizu H."/>
        </authorList>
    </citation>
    <scope>NUCLEOTIDE SEQUENCE [LARGE SCALE GENOMIC DNA]</scope>
    <source>
        <strain evidence="10">ATCC 43989 / DSM 5975 / JCM 20966 / LMG 6465 / NBRC 14845 / NCIMB 13405 / ORS 571</strain>
    </source>
</reference>
<proteinExistence type="inferred from homology"/>
<dbReference type="Gene3D" id="1.10.3720.10">
    <property type="entry name" value="MetI-like"/>
    <property type="match status" value="1"/>
</dbReference>
<comment type="similarity">
    <text evidence="7">Belongs to the binding-protein-dependent transport system permease family.</text>
</comment>
<protein>
    <submittedName>
        <fullName evidence="9">ABC transporter permease protein</fullName>
    </submittedName>
</protein>
<feature type="domain" description="ABC transmembrane type-1" evidence="8">
    <location>
        <begin position="67"/>
        <end position="247"/>
    </location>
</feature>
<feature type="transmembrane region" description="Helical" evidence="7">
    <location>
        <begin position="72"/>
        <end position="93"/>
    </location>
</feature>
<reference evidence="9 10" key="4">
    <citation type="journal article" date="2009" name="Appl. Environ. Microbiol.">
        <title>Comparative genome-wide transcriptional profiling of Azorhizobium caulinodans ORS571 grown under free-living and symbiotic conditions.</title>
        <authorList>
            <person name="Tsukada S."/>
            <person name="Aono T."/>
            <person name="Akiba N."/>
            <person name="Lee KB."/>
            <person name="Liu CT."/>
            <person name="Toyazaki H."/>
            <person name="Oyaizu H."/>
        </authorList>
    </citation>
    <scope>NUCLEOTIDE SEQUENCE [LARGE SCALE GENOMIC DNA]</scope>
    <source>
        <strain evidence="10">ATCC 43989 / DSM 5975 / JCM 20966 / LMG 6465 / NBRC 14845 / NCIMB 13405 / ORS 571</strain>
    </source>
</reference>
<name>A8I621_AZOC5</name>
<keyword evidence="10" id="KW-1185">Reference proteome</keyword>
<evidence type="ECO:0000256" key="2">
    <source>
        <dbReference type="ARBA" id="ARBA00022448"/>
    </source>
</evidence>
<dbReference type="PANTHER" id="PTHR30151:SF20">
    <property type="entry name" value="ABC TRANSPORTER PERMEASE PROTEIN HI_0355-RELATED"/>
    <property type="match status" value="1"/>
</dbReference>
<keyword evidence="6 7" id="KW-0472">Membrane</keyword>
<reference evidence="9 10" key="1">
    <citation type="journal article" date="2007" name="Appl. Environ. Microbiol.">
        <title>Rhizobial factors required for stem nodule maturation and maintenance in Sesbania rostrata-Azorhizobium caulinodans ORS571 symbiosis.</title>
        <authorList>
            <person name="Suzuki S."/>
            <person name="Aono T."/>
            <person name="Lee KB."/>
            <person name="Suzuki T."/>
            <person name="Liu CT."/>
            <person name="Miwa H."/>
            <person name="Wakao S."/>
            <person name="Iki T."/>
            <person name="Oyaizu H."/>
        </authorList>
    </citation>
    <scope>NUCLEOTIDE SEQUENCE [LARGE SCALE GENOMIC DNA]</scope>
    <source>
        <strain evidence="10">ATCC 43989 / DSM 5975 / JCM 20966 / LMG 6465 / NBRC 14845 / NCIMB 13405 / ORS 571</strain>
    </source>
</reference>
<keyword evidence="4 7" id="KW-0812">Transmembrane</keyword>
<evidence type="ECO:0000256" key="3">
    <source>
        <dbReference type="ARBA" id="ARBA00022475"/>
    </source>
</evidence>
<evidence type="ECO:0000313" key="9">
    <source>
        <dbReference type="EMBL" id="BAF88350.1"/>
    </source>
</evidence>
<accession>A8I621</accession>
<keyword evidence="3" id="KW-1003">Cell membrane</keyword>